<name>A0A9D1UQJ6_9CORY</name>
<reference evidence="1" key="1">
    <citation type="journal article" date="2021" name="PeerJ">
        <title>Extensive microbial diversity within the chicken gut microbiome revealed by metagenomics and culture.</title>
        <authorList>
            <person name="Gilroy R."/>
            <person name="Ravi A."/>
            <person name="Getino M."/>
            <person name="Pursley I."/>
            <person name="Horton D.L."/>
            <person name="Alikhan N.F."/>
            <person name="Baker D."/>
            <person name="Gharbi K."/>
            <person name="Hall N."/>
            <person name="Watson M."/>
            <person name="Adriaenssens E.M."/>
            <person name="Foster-Nyarko E."/>
            <person name="Jarju S."/>
            <person name="Secka A."/>
            <person name="Antonio M."/>
            <person name="Oren A."/>
            <person name="Chaudhuri R.R."/>
            <person name="La Ragione R."/>
            <person name="Hildebrand F."/>
            <person name="Pallen M.J."/>
        </authorList>
    </citation>
    <scope>NUCLEOTIDE SEQUENCE</scope>
    <source>
        <strain evidence="1">4376</strain>
    </source>
</reference>
<evidence type="ECO:0000313" key="1">
    <source>
        <dbReference type="EMBL" id="HIW95983.1"/>
    </source>
</evidence>
<gene>
    <name evidence="1" type="ORF">H9867_05795</name>
</gene>
<evidence type="ECO:0008006" key="3">
    <source>
        <dbReference type="Google" id="ProtNLM"/>
    </source>
</evidence>
<reference evidence="1" key="2">
    <citation type="submission" date="2021-04" db="EMBL/GenBank/DDBJ databases">
        <authorList>
            <person name="Gilroy R."/>
        </authorList>
    </citation>
    <scope>NUCLEOTIDE SEQUENCE</scope>
    <source>
        <strain evidence="1">4376</strain>
    </source>
</reference>
<dbReference type="Proteomes" id="UP000824189">
    <property type="component" value="Unassembled WGS sequence"/>
</dbReference>
<organism evidence="1 2">
    <name type="scientific">Candidatus Corynebacterium gallistercoris</name>
    <dbReference type="NCBI Taxonomy" id="2838530"/>
    <lineage>
        <taxon>Bacteria</taxon>
        <taxon>Bacillati</taxon>
        <taxon>Actinomycetota</taxon>
        <taxon>Actinomycetes</taxon>
        <taxon>Mycobacteriales</taxon>
        <taxon>Corynebacteriaceae</taxon>
        <taxon>Corynebacterium</taxon>
    </lineage>
</organism>
<evidence type="ECO:0000313" key="2">
    <source>
        <dbReference type="Proteomes" id="UP000824189"/>
    </source>
</evidence>
<protein>
    <recommendedName>
        <fullName evidence="3">PE family protein</fullName>
    </recommendedName>
</protein>
<accession>A0A9D1UQJ6</accession>
<proteinExistence type="predicted"/>
<dbReference type="EMBL" id="DXFZ01000071">
    <property type="protein sequence ID" value="HIW95983.1"/>
    <property type="molecule type" value="Genomic_DNA"/>
</dbReference>
<comment type="caution">
    <text evidence="1">The sequence shown here is derived from an EMBL/GenBank/DDBJ whole genome shotgun (WGS) entry which is preliminary data.</text>
</comment>
<dbReference type="AlphaFoldDB" id="A0A9D1UQJ6"/>
<sequence length="100" mass="10027">MTIFTTDTSDLSDLASRTESIAWAAGAHRTPVAVTGAVSPASARFAAAVASAREAQLAALGASSSFFGDATTAITSLRHAVDSHESAYSRVFGSHGAGVA</sequence>